<organism evidence="2 3">
    <name type="scientific">Candidatus Daviesbacteria bacterium RIFCSPHIGHO2_01_FULL_41_23</name>
    <dbReference type="NCBI Taxonomy" id="1797764"/>
    <lineage>
        <taxon>Bacteria</taxon>
        <taxon>Candidatus Daviesiibacteriota</taxon>
    </lineage>
</organism>
<dbReference type="EMBL" id="MFCR01000001">
    <property type="protein sequence ID" value="OGE19772.1"/>
    <property type="molecule type" value="Genomic_DNA"/>
</dbReference>
<feature type="region of interest" description="Disordered" evidence="1">
    <location>
        <begin position="688"/>
        <end position="707"/>
    </location>
</feature>
<evidence type="ECO:0000256" key="1">
    <source>
        <dbReference type="SAM" id="MobiDB-lite"/>
    </source>
</evidence>
<gene>
    <name evidence="2" type="ORF">A2871_02195</name>
</gene>
<dbReference type="AlphaFoldDB" id="A0A1F5ITS9"/>
<sequence>MKRNLFRIKNYELRITLYAIAALFIIHNSLFISPALADQQVYPPPPAITPYGDGASDATGAGWTNTHLLGQSFIVPAGINKITKIRLTNFKLGAGAVSGGGSNKGGIVSVALFQGEPTTFNQCWNRGLGGDECTNVIVPSPSGARIVKKEKVYIGDNEVPNTFNELCGWNGRSYPDNNIITYLLKRLKINDPNKPCPKKSELVRMYNMFFALRGPNPVGPYQAILLEWLQGRDYPCSSDPSGTCSIDGWWDPNLLPDDYGGSDFLWENNREASYYGSGATYFEGPGWTTQSDSWQGTDSAGNYIDVALPDNTVVPEQTYFISIQQSHTNPNNDPYPDRNDFRDETDEYYDSGQWNCENPNEAINATEPGYVSIPRYMSGLNMCDGGNVFVAKISRNDPYWFGRAYINSDKWAGDSNADVTDLTIQGKVATPTGQNNSCSSTGATLSWSAISGVDSYRIRVKNKPDTSGWVDQNDFVVVADASSVCSGSTCSITTGLSSSPGVTVSFCPSGNCSDPPSPAPLTGGPANLVMGDPYRWSAQAIKNGDNSDISGEQSFTCAALTPPPSAPTCDSPVDGTTLSTLIDPSNLEFTWGTVTGATSYSFNLDWLSGSNWLPLFGGSFGAEGTSYIVTTTTDASGNIVPIIRPGYMLNFRWQVWASNAGGAGPTRTCSFSLPQPSISTFFPTPDTAGGAVDDGPPTTSGLRTSEGGKSYKNGVNFSLNLSNTTAYNTLLEGVALVGTFPLPGYGLGALYDLTRSAYDTGGFVVVYNPALADTLEWYYNPFLYPPFVVGPSSFVDTRRFKAGNFFVYYNGVWNTVDKPDGYLPGDPNILYTSPGRLEVRMKSTPLTPSNPEFNVTFLKLLGSHTWGTYGYLKQIFYQTASSQYFDLTPRYTL</sequence>
<protein>
    <submittedName>
        <fullName evidence="2">Uncharacterized protein</fullName>
    </submittedName>
</protein>
<dbReference type="Proteomes" id="UP000176336">
    <property type="component" value="Unassembled WGS sequence"/>
</dbReference>
<evidence type="ECO:0000313" key="3">
    <source>
        <dbReference type="Proteomes" id="UP000176336"/>
    </source>
</evidence>
<comment type="caution">
    <text evidence="2">The sequence shown here is derived from an EMBL/GenBank/DDBJ whole genome shotgun (WGS) entry which is preliminary data.</text>
</comment>
<accession>A0A1F5ITS9</accession>
<name>A0A1F5ITS9_9BACT</name>
<evidence type="ECO:0000313" key="2">
    <source>
        <dbReference type="EMBL" id="OGE19772.1"/>
    </source>
</evidence>
<proteinExistence type="predicted"/>
<reference evidence="2 3" key="1">
    <citation type="journal article" date="2016" name="Nat. Commun.">
        <title>Thousands of microbial genomes shed light on interconnected biogeochemical processes in an aquifer system.</title>
        <authorList>
            <person name="Anantharaman K."/>
            <person name="Brown C.T."/>
            <person name="Hug L.A."/>
            <person name="Sharon I."/>
            <person name="Castelle C.J."/>
            <person name="Probst A.J."/>
            <person name="Thomas B.C."/>
            <person name="Singh A."/>
            <person name="Wilkins M.J."/>
            <person name="Karaoz U."/>
            <person name="Brodie E.L."/>
            <person name="Williams K.H."/>
            <person name="Hubbard S.S."/>
            <person name="Banfield J.F."/>
        </authorList>
    </citation>
    <scope>NUCLEOTIDE SEQUENCE [LARGE SCALE GENOMIC DNA]</scope>
</reference>